<accession>A0A511MY52</accession>
<dbReference type="EMBL" id="BJXB01000004">
    <property type="protein sequence ID" value="GEM45525.1"/>
    <property type="molecule type" value="Genomic_DNA"/>
</dbReference>
<gene>
    <name evidence="2" type="ORF">DC3_11600</name>
</gene>
<evidence type="ECO:0000313" key="2">
    <source>
        <dbReference type="EMBL" id="GEM45525.1"/>
    </source>
</evidence>
<dbReference type="PANTHER" id="PTHR38075:SF1">
    <property type="entry name" value="DUF4139 DOMAIN-CONTAINING PROTEIN"/>
    <property type="match status" value="1"/>
</dbReference>
<dbReference type="AlphaFoldDB" id="A0A511MY52"/>
<comment type="caution">
    <text evidence="2">The sequence shown here is derived from an EMBL/GenBank/DDBJ whole genome shotgun (WGS) entry which is preliminary data.</text>
</comment>
<dbReference type="RefSeq" id="WP_146882981.1">
    <property type="nucleotide sequence ID" value="NZ_BJXB01000004.1"/>
</dbReference>
<dbReference type="Proteomes" id="UP000321306">
    <property type="component" value="Unassembled WGS sequence"/>
</dbReference>
<keyword evidence="1" id="KW-0732">Signal</keyword>
<evidence type="ECO:0000256" key="1">
    <source>
        <dbReference type="SAM" id="SignalP"/>
    </source>
</evidence>
<sequence>MKKIMLFLMLAGAAQATELRIYPGFAEVLTPIHPQNHQFEWTVGQEDLCQVIPSSLAVQGAKVAEYTLAFQQKSWLDQLIGKQVTVRIGDELREGTVERIEDQTLFVKELETGRYLMVGADQLELHALPPLTRNRSELQFKFTLQSENKPVLRYFTRNIQWTPRYTLEVNGGTARLTGWADLQNNSREKLTVSEADLFSGNFNLPSGQFEFCNPVQNQQMYNMAPPAPISPTAVADASESRVALPTLTSGGLYRQEVRRPFEIPAQGHLNLALKDAQMPIKQVLVGAQAFSQYNSANPFIRQYRFTAPEFLQQAPISVRDDGVFVGEAYLPETAKGDKTTLNMGTASDVTYQRTVQLLNETRKDNEVTSRTYQVNLKFSNFRSSQATVEYTESLFRGRKGQITHLDQGWVKTGNDLMFAGPLKAGEVKTLMFKVRFDVN</sequence>
<proteinExistence type="predicted"/>
<feature type="chain" id="PRO_5021850317" description="DUF4139 domain-containing protein" evidence="1">
    <location>
        <begin position="17"/>
        <end position="439"/>
    </location>
</feature>
<feature type="signal peptide" evidence="1">
    <location>
        <begin position="1"/>
        <end position="16"/>
    </location>
</feature>
<protein>
    <recommendedName>
        <fullName evidence="4">DUF4139 domain-containing protein</fullName>
    </recommendedName>
</protein>
<evidence type="ECO:0000313" key="3">
    <source>
        <dbReference type="Proteomes" id="UP000321306"/>
    </source>
</evidence>
<name>A0A511MY52_DEIC1</name>
<evidence type="ECO:0008006" key="4">
    <source>
        <dbReference type="Google" id="ProtNLM"/>
    </source>
</evidence>
<dbReference type="OrthoDB" id="58667at2"/>
<keyword evidence="3" id="KW-1185">Reference proteome</keyword>
<reference evidence="2 3" key="1">
    <citation type="submission" date="2019-07" db="EMBL/GenBank/DDBJ databases">
        <title>Whole genome shotgun sequence of Deinococcus cellulosilyticus NBRC 106333.</title>
        <authorList>
            <person name="Hosoyama A."/>
            <person name="Uohara A."/>
            <person name="Ohji S."/>
            <person name="Ichikawa N."/>
        </authorList>
    </citation>
    <scope>NUCLEOTIDE SEQUENCE [LARGE SCALE GENOMIC DNA]</scope>
    <source>
        <strain evidence="2 3">NBRC 106333</strain>
    </source>
</reference>
<dbReference type="PANTHER" id="PTHR38075">
    <property type="entry name" value="DUF4139 DOMAIN-CONTAINING PROTEIN"/>
    <property type="match status" value="1"/>
</dbReference>
<organism evidence="2 3">
    <name type="scientific">Deinococcus cellulosilyticus (strain DSM 18568 / NBRC 106333 / KACC 11606 / 5516J-15)</name>
    <dbReference type="NCBI Taxonomy" id="1223518"/>
    <lineage>
        <taxon>Bacteria</taxon>
        <taxon>Thermotogati</taxon>
        <taxon>Deinococcota</taxon>
        <taxon>Deinococci</taxon>
        <taxon>Deinococcales</taxon>
        <taxon>Deinococcaceae</taxon>
        <taxon>Deinococcus</taxon>
    </lineage>
</organism>